<evidence type="ECO:0000256" key="4">
    <source>
        <dbReference type="ARBA" id="ARBA00012483"/>
    </source>
</evidence>
<feature type="compositionally biased region" description="Pro residues" evidence="13">
    <location>
        <begin position="387"/>
        <end position="403"/>
    </location>
</feature>
<dbReference type="PROSITE" id="PS00028">
    <property type="entry name" value="ZINC_FINGER_C2H2_1"/>
    <property type="match status" value="1"/>
</dbReference>
<sequence>MSTQTATKTQASRGARGGANNAKRGGNKGRGGGRGGTRGGKAGPVAASGDASSPGDIDVSSPSAVVVTAEATTAGADDATASQAGDGPDVCWICAEPVKYYSVPPCNHRTCHVCALRLRALYKKRDCTFCKESQPSLIFSVSPEKLFASYTPNDIPFKDAPLEISFETEEMMEETLILLRFNCPDSNCSYIGMSWNDLNLHVRGTHQRMMCNMCMRMKKVFAHEHYLYTRNELGIHLPSLSSRSSGKQPQKQVEGGVHPLCQFCNDCFFGDDELYAHMREKHEECFVCKRNEVRDQYFQNYEHLEQHFHRVHFPCDNTECLAQKFVVFNTKLDLQGHMVEVHGAQMNSRDKKEARRIEAGFEFEEVSGQGRRGGRRDREHERTRDPPQAPPPPAPGPVRPPGPGRRREGFGGNLTTEQTNGRNARGPSPARNQEDSSDGSSNEEGSSTQPAYISRIKVLATNPSSAVRAVKSAIRSYRAYESGARDLISTIWNVMDCDLEQTASVVNSFVDSLDEDERKQDVLSKWKGFEIEQKRQFPELVPSSVGSGYAGIASGRVLNVKHSSAVRSSQGSSRQVWDRVAQAASSSSRPQQAPAAGRRVDHFPPIQRAAASPATVAVAAPAPGPAFRQPQRSTPWASSGAGSGSRTPVSAPTPPPLVSRPSSQNFGAGKPRGPPPKLSESAFPTLPAVAPRPKAPVSGNQSLKNILGNAAPTTSAWQSGGTNSDHASTAVENGDTAATSGGKGKKNKGKQKQTLFKLGAFPS</sequence>
<evidence type="ECO:0000256" key="2">
    <source>
        <dbReference type="ARBA" id="ARBA00004496"/>
    </source>
</evidence>
<evidence type="ECO:0000256" key="3">
    <source>
        <dbReference type="ARBA" id="ARBA00004906"/>
    </source>
</evidence>
<feature type="region of interest" description="Disordered" evidence="13">
    <location>
        <begin position="358"/>
        <end position="450"/>
    </location>
</feature>
<evidence type="ECO:0000256" key="6">
    <source>
        <dbReference type="ARBA" id="ARBA00022553"/>
    </source>
</evidence>
<dbReference type="InterPro" id="IPR041888">
    <property type="entry name" value="RING-HC_ZNF598/HEL2"/>
</dbReference>
<keyword evidence="5" id="KW-0963">Cytoplasm</keyword>
<feature type="region of interest" description="Disordered" evidence="13">
    <location>
        <begin position="565"/>
        <end position="598"/>
    </location>
</feature>
<dbReference type="Pfam" id="PF23230">
    <property type="entry name" value="zf-C2H2_13"/>
    <property type="match status" value="1"/>
</dbReference>
<comment type="catalytic activity">
    <reaction evidence="1">
        <text>S-ubiquitinyl-[E2 ubiquitin-conjugating enzyme]-L-cysteine + [acceptor protein]-L-lysine = [E2 ubiquitin-conjugating enzyme]-L-cysteine + N(6)-ubiquitinyl-[acceptor protein]-L-lysine.</text>
        <dbReference type="EC" id="2.3.2.27"/>
    </reaction>
</comment>
<dbReference type="InterPro" id="IPR013083">
    <property type="entry name" value="Znf_RING/FYVE/PHD"/>
</dbReference>
<dbReference type="Pfam" id="PF23202">
    <property type="entry name" value="PAH_ZNF598"/>
    <property type="match status" value="1"/>
</dbReference>
<feature type="compositionally biased region" description="Polar residues" evidence="13">
    <location>
        <begin position="711"/>
        <end position="739"/>
    </location>
</feature>
<dbReference type="SUPFAM" id="SSF57850">
    <property type="entry name" value="RING/U-box"/>
    <property type="match status" value="1"/>
</dbReference>
<dbReference type="PROSITE" id="PS50089">
    <property type="entry name" value="ZF_RING_2"/>
    <property type="match status" value="1"/>
</dbReference>
<keyword evidence="16" id="KW-1185">Reference proteome</keyword>
<gene>
    <name evidence="15" type="ORF">HGRIS_012651</name>
</gene>
<dbReference type="InterPro" id="IPR056437">
    <property type="entry name" value="Znf-C2H2_ZNF598/HEL2"/>
</dbReference>
<keyword evidence="10" id="KW-0862">Zinc</keyword>
<feature type="compositionally biased region" description="Low complexity" evidence="13">
    <location>
        <begin position="565"/>
        <end position="596"/>
    </location>
</feature>
<feature type="region of interest" description="Disordered" evidence="13">
    <location>
        <begin position="621"/>
        <end position="763"/>
    </location>
</feature>
<feature type="compositionally biased region" description="Polar residues" evidence="13">
    <location>
        <begin position="1"/>
        <end position="12"/>
    </location>
</feature>
<dbReference type="InterPro" id="IPR013087">
    <property type="entry name" value="Znf_C2H2_type"/>
</dbReference>
<dbReference type="PANTHER" id="PTHR22938:SF0">
    <property type="entry name" value="E3 UBIQUITIN-PROTEIN LIGASE ZNF598"/>
    <property type="match status" value="1"/>
</dbReference>
<dbReference type="EMBL" id="JASNQZ010000015">
    <property type="protein sequence ID" value="KAL0946428.1"/>
    <property type="molecule type" value="Genomic_DNA"/>
</dbReference>
<evidence type="ECO:0000256" key="11">
    <source>
        <dbReference type="ARBA" id="ARBA00035113"/>
    </source>
</evidence>
<name>A0ABR3IT23_9AGAR</name>
<dbReference type="Pfam" id="PF25447">
    <property type="entry name" value="RING_ZNF598"/>
    <property type="match status" value="1"/>
</dbReference>
<comment type="caution">
    <text evidence="15">The sequence shown here is derived from an EMBL/GenBank/DDBJ whole genome shotgun (WGS) entry which is preliminary data.</text>
</comment>
<dbReference type="Gene3D" id="3.30.40.10">
    <property type="entry name" value="Zinc/RING finger domain, C3HC4 (zinc finger)"/>
    <property type="match status" value="1"/>
</dbReference>
<dbReference type="SMART" id="SM00355">
    <property type="entry name" value="ZnF_C2H2"/>
    <property type="match status" value="4"/>
</dbReference>
<evidence type="ECO:0000256" key="9">
    <source>
        <dbReference type="ARBA" id="ARBA00022771"/>
    </source>
</evidence>
<accession>A0ABR3IT23</accession>
<feature type="compositionally biased region" description="Polar residues" evidence="13">
    <location>
        <begin position="413"/>
        <end position="422"/>
    </location>
</feature>
<feature type="compositionally biased region" description="Gly residues" evidence="13">
    <location>
        <begin position="28"/>
        <end position="42"/>
    </location>
</feature>
<evidence type="ECO:0000259" key="14">
    <source>
        <dbReference type="PROSITE" id="PS50089"/>
    </source>
</evidence>
<dbReference type="InterPro" id="IPR001841">
    <property type="entry name" value="Znf_RING"/>
</dbReference>
<evidence type="ECO:0000256" key="10">
    <source>
        <dbReference type="ARBA" id="ARBA00022833"/>
    </source>
</evidence>
<evidence type="ECO:0000256" key="1">
    <source>
        <dbReference type="ARBA" id="ARBA00000900"/>
    </source>
</evidence>
<evidence type="ECO:0000256" key="12">
    <source>
        <dbReference type="PROSITE-ProRule" id="PRU00175"/>
    </source>
</evidence>
<keyword evidence="8" id="KW-0479">Metal-binding</keyword>
<comment type="pathway">
    <text evidence="3">Protein modification; protein ubiquitination.</text>
</comment>
<dbReference type="PANTHER" id="PTHR22938">
    <property type="entry name" value="ZINC FINGER PROTEIN 598"/>
    <property type="match status" value="1"/>
</dbReference>
<evidence type="ECO:0000256" key="8">
    <source>
        <dbReference type="ARBA" id="ARBA00022723"/>
    </source>
</evidence>
<dbReference type="CDD" id="cd16615">
    <property type="entry name" value="RING-HC_ZNF598"/>
    <property type="match status" value="1"/>
</dbReference>
<feature type="compositionally biased region" description="Low complexity" evidence="13">
    <location>
        <begin position="438"/>
        <end position="447"/>
    </location>
</feature>
<dbReference type="InterPro" id="IPR044288">
    <property type="entry name" value="ZNF598/HEL2"/>
</dbReference>
<comment type="subcellular location">
    <subcellularLocation>
        <location evidence="2">Cytoplasm</location>
    </subcellularLocation>
</comment>
<dbReference type="InterPro" id="IPR057634">
    <property type="entry name" value="PAH_ZNF598/HEL2"/>
</dbReference>
<dbReference type="Proteomes" id="UP001556367">
    <property type="component" value="Unassembled WGS sequence"/>
</dbReference>
<dbReference type="EC" id="2.3.2.27" evidence="4"/>
<feature type="domain" description="RING-type" evidence="14">
    <location>
        <begin position="91"/>
        <end position="131"/>
    </location>
</feature>
<evidence type="ECO:0000256" key="7">
    <source>
        <dbReference type="ARBA" id="ARBA00022679"/>
    </source>
</evidence>
<evidence type="ECO:0000313" key="16">
    <source>
        <dbReference type="Proteomes" id="UP001556367"/>
    </source>
</evidence>
<proteinExistence type="inferred from homology"/>
<evidence type="ECO:0000313" key="15">
    <source>
        <dbReference type="EMBL" id="KAL0946428.1"/>
    </source>
</evidence>
<evidence type="ECO:0000256" key="13">
    <source>
        <dbReference type="SAM" id="MobiDB-lite"/>
    </source>
</evidence>
<reference evidence="16" key="1">
    <citation type="submission" date="2024-06" db="EMBL/GenBank/DDBJ databases">
        <title>Multi-omics analyses provide insights into the biosynthesis of the anticancer antibiotic pleurotin in Hohenbuehelia grisea.</title>
        <authorList>
            <person name="Weaver J.A."/>
            <person name="Alberti F."/>
        </authorList>
    </citation>
    <scope>NUCLEOTIDE SEQUENCE [LARGE SCALE GENOMIC DNA]</scope>
    <source>
        <strain evidence="16">T-177</strain>
    </source>
</reference>
<protein>
    <recommendedName>
        <fullName evidence="4">RING-type E3 ubiquitin transferase</fullName>
        <ecNumber evidence="4">2.3.2.27</ecNumber>
    </recommendedName>
</protein>
<evidence type="ECO:0000256" key="5">
    <source>
        <dbReference type="ARBA" id="ARBA00022490"/>
    </source>
</evidence>
<feature type="compositionally biased region" description="Basic and acidic residues" evidence="13">
    <location>
        <begin position="376"/>
        <end position="385"/>
    </location>
</feature>
<keyword evidence="9 12" id="KW-0863">Zinc-finger</keyword>
<keyword evidence="7" id="KW-0808">Transferase</keyword>
<organism evidence="15 16">
    <name type="scientific">Hohenbuehelia grisea</name>
    <dbReference type="NCBI Taxonomy" id="104357"/>
    <lineage>
        <taxon>Eukaryota</taxon>
        <taxon>Fungi</taxon>
        <taxon>Dikarya</taxon>
        <taxon>Basidiomycota</taxon>
        <taxon>Agaricomycotina</taxon>
        <taxon>Agaricomycetes</taxon>
        <taxon>Agaricomycetidae</taxon>
        <taxon>Agaricales</taxon>
        <taxon>Pleurotineae</taxon>
        <taxon>Pleurotaceae</taxon>
        <taxon>Hohenbuehelia</taxon>
    </lineage>
</organism>
<comment type="similarity">
    <text evidence="11">Belongs to the ZNF598/HEL2 family.</text>
</comment>
<keyword evidence="6" id="KW-0597">Phosphoprotein</keyword>
<feature type="region of interest" description="Disordered" evidence="13">
    <location>
        <begin position="1"/>
        <end position="62"/>
    </location>
</feature>